<proteinExistence type="predicted"/>
<evidence type="ECO:0000313" key="1">
    <source>
        <dbReference type="EMBL" id="MBU3064211.1"/>
    </source>
</evidence>
<keyword evidence="2" id="KW-1185">Reference proteome</keyword>
<sequence length="63" mass="6683">MRSSDIGTDAVADASLLLNTCRARRPSPGGAVVLEVDAMSISVRDEIVDIFPTALWPANPPDM</sequence>
<dbReference type="RefSeq" id="WP_215919270.1">
    <property type="nucleotide sequence ID" value="NZ_JAHKNI010000007.1"/>
</dbReference>
<organism evidence="1 2">
    <name type="scientific">Nocardia albiluteola</name>
    <dbReference type="NCBI Taxonomy" id="2842303"/>
    <lineage>
        <taxon>Bacteria</taxon>
        <taxon>Bacillati</taxon>
        <taxon>Actinomycetota</taxon>
        <taxon>Actinomycetes</taxon>
        <taxon>Mycobacteriales</taxon>
        <taxon>Nocardiaceae</taxon>
        <taxon>Nocardia</taxon>
    </lineage>
</organism>
<dbReference type="Proteomes" id="UP000733379">
    <property type="component" value="Unassembled WGS sequence"/>
</dbReference>
<accession>A0ABS6B449</accession>
<gene>
    <name evidence="1" type="ORF">KO481_22085</name>
</gene>
<evidence type="ECO:0000313" key="2">
    <source>
        <dbReference type="Proteomes" id="UP000733379"/>
    </source>
</evidence>
<name>A0ABS6B449_9NOCA</name>
<reference evidence="1 2" key="1">
    <citation type="submission" date="2021-06" db="EMBL/GenBank/DDBJ databases">
        <title>Actinomycetes sequencing.</title>
        <authorList>
            <person name="Shan Q."/>
        </authorList>
    </citation>
    <scope>NUCLEOTIDE SEQUENCE [LARGE SCALE GENOMIC DNA]</scope>
    <source>
        <strain evidence="1 2">NEAU-G5</strain>
    </source>
</reference>
<comment type="caution">
    <text evidence="1">The sequence shown here is derived from an EMBL/GenBank/DDBJ whole genome shotgun (WGS) entry which is preliminary data.</text>
</comment>
<dbReference type="EMBL" id="JAHKNI010000007">
    <property type="protein sequence ID" value="MBU3064211.1"/>
    <property type="molecule type" value="Genomic_DNA"/>
</dbReference>
<protein>
    <submittedName>
        <fullName evidence="1">Uncharacterized protein</fullName>
    </submittedName>
</protein>